<proteinExistence type="predicted"/>
<comment type="caution">
    <text evidence="1">The sequence shown here is derived from an EMBL/GenBank/DDBJ whole genome shotgun (WGS) entry which is preliminary data.</text>
</comment>
<reference evidence="1 2" key="1">
    <citation type="journal article" date="2019" name="Sci. Rep.">
        <title>Orb-weaving spider Araneus ventricosus genome elucidates the spidroin gene catalogue.</title>
        <authorList>
            <person name="Kono N."/>
            <person name="Nakamura H."/>
            <person name="Ohtoshi R."/>
            <person name="Moran D.A.P."/>
            <person name="Shinohara A."/>
            <person name="Yoshida Y."/>
            <person name="Fujiwara M."/>
            <person name="Mori M."/>
            <person name="Tomita M."/>
            <person name="Arakawa K."/>
        </authorList>
    </citation>
    <scope>NUCLEOTIDE SEQUENCE [LARGE SCALE GENOMIC DNA]</scope>
</reference>
<keyword evidence="2" id="KW-1185">Reference proteome</keyword>
<organism evidence="1 2">
    <name type="scientific">Araneus ventricosus</name>
    <name type="common">Orbweaver spider</name>
    <name type="synonym">Epeira ventricosa</name>
    <dbReference type="NCBI Taxonomy" id="182803"/>
    <lineage>
        <taxon>Eukaryota</taxon>
        <taxon>Metazoa</taxon>
        <taxon>Ecdysozoa</taxon>
        <taxon>Arthropoda</taxon>
        <taxon>Chelicerata</taxon>
        <taxon>Arachnida</taxon>
        <taxon>Araneae</taxon>
        <taxon>Araneomorphae</taxon>
        <taxon>Entelegynae</taxon>
        <taxon>Araneoidea</taxon>
        <taxon>Araneidae</taxon>
        <taxon>Araneus</taxon>
    </lineage>
</organism>
<dbReference type="EMBL" id="BGPR01029144">
    <property type="protein sequence ID" value="GBO00753.1"/>
    <property type="molecule type" value="Genomic_DNA"/>
</dbReference>
<sequence>MLVPHTSKCVWPETRSPTQLTNSRPLNLETHLMYASEDPEDFVQL</sequence>
<name>A0A4Y2TJC0_ARAVE</name>
<gene>
    <name evidence="1" type="ORF">AVEN_53881_1</name>
</gene>
<accession>A0A4Y2TJC0</accession>
<dbReference type="AlphaFoldDB" id="A0A4Y2TJC0"/>
<evidence type="ECO:0000313" key="1">
    <source>
        <dbReference type="EMBL" id="GBO00753.1"/>
    </source>
</evidence>
<feature type="non-terminal residue" evidence="1">
    <location>
        <position position="45"/>
    </location>
</feature>
<evidence type="ECO:0000313" key="2">
    <source>
        <dbReference type="Proteomes" id="UP000499080"/>
    </source>
</evidence>
<protein>
    <submittedName>
        <fullName evidence="1">Uncharacterized protein</fullName>
    </submittedName>
</protein>
<dbReference type="Proteomes" id="UP000499080">
    <property type="component" value="Unassembled WGS sequence"/>
</dbReference>